<organism evidence="2 3">
    <name type="scientific">Vagococcus carniphilus</name>
    <dbReference type="NCBI Taxonomy" id="218144"/>
    <lineage>
        <taxon>Bacteria</taxon>
        <taxon>Bacillati</taxon>
        <taxon>Bacillota</taxon>
        <taxon>Bacilli</taxon>
        <taxon>Lactobacillales</taxon>
        <taxon>Enterococcaceae</taxon>
        <taxon>Vagococcus</taxon>
    </lineage>
</organism>
<evidence type="ECO:0000259" key="1">
    <source>
        <dbReference type="Pfam" id="PF08818"/>
    </source>
</evidence>
<reference evidence="2 3" key="1">
    <citation type="submission" date="2017-05" db="EMBL/GenBank/DDBJ databases">
        <title>Vagococcus spp. assemblies.</title>
        <authorList>
            <person name="Gulvik C.A."/>
        </authorList>
    </citation>
    <scope>NUCLEOTIDE SEQUENCE [LARGE SCALE GENOMIC DNA]</scope>
    <source>
        <strain evidence="2 3">SS1714</strain>
    </source>
</reference>
<gene>
    <name evidence="2" type="ORF">CBF28_10305</name>
</gene>
<dbReference type="Pfam" id="PF08818">
    <property type="entry name" value="DUF1801"/>
    <property type="match status" value="1"/>
</dbReference>
<dbReference type="Proteomes" id="UP000288028">
    <property type="component" value="Unassembled WGS sequence"/>
</dbReference>
<evidence type="ECO:0000313" key="2">
    <source>
        <dbReference type="EMBL" id="RSU13244.1"/>
    </source>
</evidence>
<dbReference type="OrthoDB" id="9813231at2"/>
<dbReference type="AlphaFoldDB" id="A0A430AYX6"/>
<feature type="domain" description="YdhG-like" evidence="1">
    <location>
        <begin position="15"/>
        <end position="131"/>
    </location>
</feature>
<keyword evidence="3" id="KW-1185">Reference proteome</keyword>
<name>A0A430AYX6_9ENTE</name>
<accession>A0A430AYX6</accession>
<proteinExistence type="predicted"/>
<dbReference type="Gene3D" id="3.90.1150.200">
    <property type="match status" value="1"/>
</dbReference>
<protein>
    <recommendedName>
        <fullName evidence="1">YdhG-like domain-containing protein</fullName>
    </recommendedName>
</protein>
<sequence length="155" mass="18236">MDKIENYLEAIDEKRKEPFRKLYEIVKENMPDGFEEEFLYGMISFVVPLKTYPNGYLNRKDEPIPFISLAAQKNHIALYHMGIMGQDSLLKWFQEEYAKQVPTKLNMGKSCIRMTNVKHIPYELIGELVTKMSLEESLENYEKYTNQKEADPKVS</sequence>
<dbReference type="GeneID" id="95580924"/>
<evidence type="ECO:0000313" key="3">
    <source>
        <dbReference type="Proteomes" id="UP000288028"/>
    </source>
</evidence>
<dbReference type="RefSeq" id="WP_126794934.1">
    <property type="nucleotide sequence ID" value="NZ_CP060720.1"/>
</dbReference>
<dbReference type="EMBL" id="NGKB01000009">
    <property type="protein sequence ID" value="RSU13244.1"/>
    <property type="molecule type" value="Genomic_DNA"/>
</dbReference>
<dbReference type="SUPFAM" id="SSF159888">
    <property type="entry name" value="YdhG-like"/>
    <property type="match status" value="1"/>
</dbReference>
<dbReference type="InterPro" id="IPR014922">
    <property type="entry name" value="YdhG-like"/>
</dbReference>
<comment type="caution">
    <text evidence="2">The sequence shown here is derived from an EMBL/GenBank/DDBJ whole genome shotgun (WGS) entry which is preliminary data.</text>
</comment>